<evidence type="ECO:0000313" key="1">
    <source>
        <dbReference type="EMBL" id="VDP06934.1"/>
    </source>
</evidence>
<protein>
    <submittedName>
        <fullName evidence="3">Transposase</fullName>
    </submittedName>
</protein>
<sequence length="81" mass="9445">MGNFSAEVELIRAEETVVGRYGTRERNERGDQLVTLAEAEHLNSGNTWLKQLTRWRWTWIAPDVATRNVLDFILFHKCLIT</sequence>
<dbReference type="OrthoDB" id="5849469at2759"/>
<dbReference type="Proteomes" id="UP000270296">
    <property type="component" value="Unassembled WGS sequence"/>
</dbReference>
<evidence type="ECO:0000313" key="2">
    <source>
        <dbReference type="Proteomes" id="UP000270296"/>
    </source>
</evidence>
<evidence type="ECO:0000313" key="3">
    <source>
        <dbReference type="WBParaSite" id="SBAD_0000554701-mRNA-1"/>
    </source>
</evidence>
<reference evidence="1 2" key="2">
    <citation type="submission" date="2018-11" db="EMBL/GenBank/DDBJ databases">
        <authorList>
            <consortium name="Pathogen Informatics"/>
        </authorList>
    </citation>
    <scope>NUCLEOTIDE SEQUENCE [LARGE SCALE GENOMIC DNA]</scope>
</reference>
<accession>A0A183INY4</accession>
<organism evidence="3">
    <name type="scientific">Soboliphyme baturini</name>
    <dbReference type="NCBI Taxonomy" id="241478"/>
    <lineage>
        <taxon>Eukaryota</taxon>
        <taxon>Metazoa</taxon>
        <taxon>Ecdysozoa</taxon>
        <taxon>Nematoda</taxon>
        <taxon>Enoplea</taxon>
        <taxon>Dorylaimia</taxon>
        <taxon>Dioctophymatida</taxon>
        <taxon>Dioctophymatoidea</taxon>
        <taxon>Soboliphymatidae</taxon>
        <taxon>Soboliphyme</taxon>
    </lineage>
</organism>
<gene>
    <name evidence="1" type="ORF">SBAD_LOCUS5331</name>
</gene>
<dbReference type="AlphaFoldDB" id="A0A183INY4"/>
<reference evidence="3" key="1">
    <citation type="submission" date="2016-06" db="UniProtKB">
        <authorList>
            <consortium name="WormBaseParasite"/>
        </authorList>
    </citation>
    <scope>IDENTIFICATION</scope>
</reference>
<name>A0A183INY4_9BILA</name>
<proteinExistence type="predicted"/>
<dbReference type="WBParaSite" id="SBAD_0000554701-mRNA-1">
    <property type="protein sequence ID" value="SBAD_0000554701-mRNA-1"/>
    <property type="gene ID" value="SBAD_0000554701"/>
</dbReference>
<keyword evidence="2" id="KW-1185">Reference proteome</keyword>
<dbReference type="EMBL" id="UZAM01008917">
    <property type="protein sequence ID" value="VDP06934.1"/>
    <property type="molecule type" value="Genomic_DNA"/>
</dbReference>